<dbReference type="GeneID" id="20238090"/>
<accession>V4AQ04</accession>
<dbReference type="Proteomes" id="UP000030746">
    <property type="component" value="Unassembled WGS sequence"/>
</dbReference>
<sequence length="294" mass="34128">MTTDMEKVRPITSPIKYTPRTPRNSMQLQAVIRIPLSHPRTKSAFPLRRSTFVSNSKLLLTRSNTTVSDSGRRQNKVVLTSNRHKTATPIRPYQKQQEWWKMMHVDVVPPVLTVQTILPEITTQPTSSKPQQKQNSFHKKVYFEDTTNKMFVDRSKILYFKNCGSKLAESTESMKFAEESNYANDQLYLTINDKRFVQTSKRSVLHPRDSFYLRTPIIEKYGQRDTGATLSCECRLCSLEKEMRLMEKSERDDDIVNSIHIHLTQNLNKPWSEESSLCPPSRPNSPELEVHLKP</sequence>
<dbReference type="HOGENOM" id="CLU_947609_0_0_1"/>
<proteinExistence type="predicted"/>
<dbReference type="KEGG" id="lgi:LOTGIDRAFT_159592"/>
<dbReference type="CTD" id="20238090"/>
<dbReference type="AlphaFoldDB" id="V4AQ04"/>
<evidence type="ECO:0000313" key="3">
    <source>
        <dbReference type="Proteomes" id="UP000030746"/>
    </source>
</evidence>
<dbReference type="RefSeq" id="XP_009052344.1">
    <property type="nucleotide sequence ID" value="XM_009054096.1"/>
</dbReference>
<protein>
    <submittedName>
        <fullName evidence="2">Uncharacterized protein</fullName>
    </submittedName>
</protein>
<evidence type="ECO:0000256" key="1">
    <source>
        <dbReference type="SAM" id="MobiDB-lite"/>
    </source>
</evidence>
<feature type="region of interest" description="Disordered" evidence="1">
    <location>
        <begin position="270"/>
        <end position="294"/>
    </location>
</feature>
<name>V4AQ04_LOTGI</name>
<keyword evidence="3" id="KW-1185">Reference proteome</keyword>
<evidence type="ECO:0000313" key="2">
    <source>
        <dbReference type="EMBL" id="ESO96845.1"/>
    </source>
</evidence>
<organism evidence="2 3">
    <name type="scientific">Lottia gigantea</name>
    <name type="common">Giant owl limpet</name>
    <dbReference type="NCBI Taxonomy" id="225164"/>
    <lineage>
        <taxon>Eukaryota</taxon>
        <taxon>Metazoa</taxon>
        <taxon>Spiralia</taxon>
        <taxon>Lophotrochozoa</taxon>
        <taxon>Mollusca</taxon>
        <taxon>Gastropoda</taxon>
        <taxon>Patellogastropoda</taxon>
        <taxon>Lottioidea</taxon>
        <taxon>Lottiidae</taxon>
        <taxon>Lottia</taxon>
    </lineage>
</organism>
<dbReference type="EMBL" id="KB201362">
    <property type="protein sequence ID" value="ESO96845.1"/>
    <property type="molecule type" value="Genomic_DNA"/>
</dbReference>
<gene>
    <name evidence="2" type="ORF">LOTGIDRAFT_159592</name>
</gene>
<feature type="region of interest" description="Disordered" evidence="1">
    <location>
        <begin position="1"/>
        <end position="21"/>
    </location>
</feature>
<reference evidence="2 3" key="1">
    <citation type="journal article" date="2013" name="Nature">
        <title>Insights into bilaterian evolution from three spiralian genomes.</title>
        <authorList>
            <person name="Simakov O."/>
            <person name="Marletaz F."/>
            <person name="Cho S.J."/>
            <person name="Edsinger-Gonzales E."/>
            <person name="Havlak P."/>
            <person name="Hellsten U."/>
            <person name="Kuo D.H."/>
            <person name="Larsson T."/>
            <person name="Lv J."/>
            <person name="Arendt D."/>
            <person name="Savage R."/>
            <person name="Osoegawa K."/>
            <person name="de Jong P."/>
            <person name="Grimwood J."/>
            <person name="Chapman J.A."/>
            <person name="Shapiro H."/>
            <person name="Aerts A."/>
            <person name="Otillar R.P."/>
            <person name="Terry A.Y."/>
            <person name="Boore J.L."/>
            <person name="Grigoriev I.V."/>
            <person name="Lindberg D.R."/>
            <person name="Seaver E.C."/>
            <person name="Weisblat D.A."/>
            <person name="Putnam N.H."/>
            <person name="Rokhsar D.S."/>
        </authorList>
    </citation>
    <scope>NUCLEOTIDE SEQUENCE [LARGE SCALE GENOMIC DNA]</scope>
</reference>